<evidence type="ECO:0000256" key="2">
    <source>
        <dbReference type="ARBA" id="ARBA00006679"/>
    </source>
</evidence>
<dbReference type="Proteomes" id="UP001500034">
    <property type="component" value="Unassembled WGS sequence"/>
</dbReference>
<dbReference type="RefSeq" id="WP_345595718.1">
    <property type="nucleotide sequence ID" value="NZ_BAABCQ010000124.1"/>
</dbReference>
<evidence type="ECO:0000256" key="6">
    <source>
        <dbReference type="ARBA" id="ARBA00023136"/>
    </source>
</evidence>
<name>A0ABP7RIM3_9ACTN</name>
<sequence length="151" mass="16069">MEALERSREHVIGLFRIVIGLLFACHGAATLFDVLGGPRGAGPGFAEWPGWWAAAVQLLGGALVLCGLGARAAAVLCSGSMAYAYFTEHQADALFPIENGGEPAAMFCWSFLLIAAIGPGRWTLTPLLRLRRRVDARRIGTPSLHREAGAP</sequence>
<organism evidence="8 9">
    <name type="scientific">Streptomyces marokkonensis</name>
    <dbReference type="NCBI Taxonomy" id="324855"/>
    <lineage>
        <taxon>Bacteria</taxon>
        <taxon>Bacillati</taxon>
        <taxon>Actinomycetota</taxon>
        <taxon>Actinomycetes</taxon>
        <taxon>Kitasatosporales</taxon>
        <taxon>Streptomycetaceae</taxon>
        <taxon>Streptomyces</taxon>
    </lineage>
</organism>
<feature type="transmembrane region" description="Helical" evidence="7">
    <location>
        <begin position="12"/>
        <end position="35"/>
    </location>
</feature>
<gene>
    <name evidence="8" type="ORF">GCM10022384_51420</name>
</gene>
<dbReference type="PANTHER" id="PTHR33452:SF4">
    <property type="entry name" value="BLL4328 PROTEIN"/>
    <property type="match status" value="1"/>
</dbReference>
<keyword evidence="6 7" id="KW-0472">Membrane</keyword>
<dbReference type="Pfam" id="PF07681">
    <property type="entry name" value="DoxX"/>
    <property type="match status" value="1"/>
</dbReference>
<dbReference type="InterPro" id="IPR051907">
    <property type="entry name" value="DoxX-like_oxidoreductase"/>
</dbReference>
<keyword evidence="9" id="KW-1185">Reference proteome</keyword>
<evidence type="ECO:0000256" key="7">
    <source>
        <dbReference type="SAM" id="Phobius"/>
    </source>
</evidence>
<protein>
    <submittedName>
        <fullName evidence="8">DoxX family protein</fullName>
    </submittedName>
</protein>
<keyword evidence="5 7" id="KW-1133">Transmembrane helix</keyword>
<evidence type="ECO:0000256" key="4">
    <source>
        <dbReference type="ARBA" id="ARBA00022692"/>
    </source>
</evidence>
<keyword evidence="4 7" id="KW-0812">Transmembrane</keyword>
<accession>A0ABP7RIM3</accession>
<comment type="similarity">
    <text evidence="2">Belongs to the DoxX family.</text>
</comment>
<feature type="transmembrane region" description="Helical" evidence="7">
    <location>
        <begin position="56"/>
        <end position="84"/>
    </location>
</feature>
<dbReference type="EMBL" id="BAABCQ010000124">
    <property type="protein sequence ID" value="GAA3998114.1"/>
    <property type="molecule type" value="Genomic_DNA"/>
</dbReference>
<evidence type="ECO:0000313" key="9">
    <source>
        <dbReference type="Proteomes" id="UP001500034"/>
    </source>
</evidence>
<keyword evidence="3" id="KW-1003">Cell membrane</keyword>
<dbReference type="InterPro" id="IPR032808">
    <property type="entry name" value="DoxX"/>
</dbReference>
<dbReference type="PANTHER" id="PTHR33452">
    <property type="entry name" value="OXIDOREDUCTASE CATD-RELATED"/>
    <property type="match status" value="1"/>
</dbReference>
<evidence type="ECO:0000256" key="5">
    <source>
        <dbReference type="ARBA" id="ARBA00022989"/>
    </source>
</evidence>
<reference evidence="9" key="1">
    <citation type="journal article" date="2019" name="Int. J. Syst. Evol. Microbiol.">
        <title>The Global Catalogue of Microorganisms (GCM) 10K type strain sequencing project: providing services to taxonomists for standard genome sequencing and annotation.</title>
        <authorList>
            <consortium name="The Broad Institute Genomics Platform"/>
            <consortium name="The Broad Institute Genome Sequencing Center for Infectious Disease"/>
            <person name="Wu L."/>
            <person name="Ma J."/>
        </authorList>
    </citation>
    <scope>NUCLEOTIDE SEQUENCE [LARGE SCALE GENOMIC DNA]</scope>
    <source>
        <strain evidence="9">JCM 17027</strain>
    </source>
</reference>
<evidence type="ECO:0000313" key="8">
    <source>
        <dbReference type="EMBL" id="GAA3998114.1"/>
    </source>
</evidence>
<evidence type="ECO:0000256" key="3">
    <source>
        <dbReference type="ARBA" id="ARBA00022475"/>
    </source>
</evidence>
<proteinExistence type="inferred from homology"/>
<comment type="caution">
    <text evidence="8">The sequence shown here is derived from an EMBL/GenBank/DDBJ whole genome shotgun (WGS) entry which is preliminary data.</text>
</comment>
<evidence type="ECO:0000256" key="1">
    <source>
        <dbReference type="ARBA" id="ARBA00004651"/>
    </source>
</evidence>
<comment type="subcellular location">
    <subcellularLocation>
        <location evidence="1">Cell membrane</location>
        <topology evidence="1">Multi-pass membrane protein</topology>
    </subcellularLocation>
</comment>